<sequence>MPRKRRIKSEATGKPNPGPRPSSSQPAQNSRPLPNGPQETDRILQSLTGLIGSTVTISTKLVRNFLRQWSMDASKASFDEEGSTTKLDRSGPEFKECKHETQKIANRIMHWVQDRIGFWGLF</sequence>
<dbReference type="Proteomes" id="UP000736335">
    <property type="component" value="Unassembled WGS sequence"/>
</dbReference>
<protein>
    <submittedName>
        <fullName evidence="2">Uncharacterized protein</fullName>
    </submittedName>
</protein>
<dbReference type="EMBL" id="WIUZ02000016">
    <property type="protein sequence ID" value="KAF9780583.1"/>
    <property type="molecule type" value="Genomic_DNA"/>
</dbReference>
<name>A0A9P6H6L1_9AGAM</name>
<reference evidence="2" key="2">
    <citation type="submission" date="2020-11" db="EMBL/GenBank/DDBJ databases">
        <authorList>
            <consortium name="DOE Joint Genome Institute"/>
            <person name="Kuo A."/>
            <person name="Miyauchi S."/>
            <person name="Kiss E."/>
            <person name="Drula E."/>
            <person name="Kohler A."/>
            <person name="Sanchez-Garcia M."/>
            <person name="Andreopoulos B."/>
            <person name="Barry K.W."/>
            <person name="Bonito G."/>
            <person name="Buee M."/>
            <person name="Carver A."/>
            <person name="Chen C."/>
            <person name="Cichocki N."/>
            <person name="Clum A."/>
            <person name="Culley D."/>
            <person name="Crous P.W."/>
            <person name="Fauchery L."/>
            <person name="Girlanda M."/>
            <person name="Hayes R."/>
            <person name="Keri Z."/>
            <person name="Labutti K."/>
            <person name="Lipzen A."/>
            <person name="Lombard V."/>
            <person name="Magnuson J."/>
            <person name="Maillard F."/>
            <person name="Morin E."/>
            <person name="Murat C."/>
            <person name="Nolan M."/>
            <person name="Ohm R."/>
            <person name="Pangilinan J."/>
            <person name="Pereira M."/>
            <person name="Perotto S."/>
            <person name="Peter M."/>
            <person name="Riley R."/>
            <person name="Sitrit Y."/>
            <person name="Stielow B."/>
            <person name="Szollosi G."/>
            <person name="Zifcakova L."/>
            <person name="Stursova M."/>
            <person name="Spatafora J.W."/>
            <person name="Tedersoo L."/>
            <person name="Vaario L.-M."/>
            <person name="Yamada A."/>
            <person name="Yan M."/>
            <person name="Wang P."/>
            <person name="Xu J."/>
            <person name="Bruns T."/>
            <person name="Baldrian P."/>
            <person name="Vilgalys R."/>
            <person name="Henrissat B."/>
            <person name="Grigoriev I.V."/>
            <person name="Hibbett D."/>
            <person name="Nagy L.G."/>
            <person name="Martin F.M."/>
        </authorList>
    </citation>
    <scope>NUCLEOTIDE SEQUENCE</scope>
    <source>
        <strain evidence="2">UH-Tt-Lm1</strain>
    </source>
</reference>
<dbReference type="AlphaFoldDB" id="A0A9P6H6L1"/>
<reference evidence="2" key="1">
    <citation type="journal article" date="2020" name="Nat. Commun.">
        <title>Large-scale genome sequencing of mycorrhizal fungi provides insights into the early evolution of symbiotic traits.</title>
        <authorList>
            <person name="Miyauchi S."/>
            <person name="Kiss E."/>
            <person name="Kuo A."/>
            <person name="Drula E."/>
            <person name="Kohler A."/>
            <person name="Sanchez-Garcia M."/>
            <person name="Morin E."/>
            <person name="Andreopoulos B."/>
            <person name="Barry K.W."/>
            <person name="Bonito G."/>
            <person name="Buee M."/>
            <person name="Carver A."/>
            <person name="Chen C."/>
            <person name="Cichocki N."/>
            <person name="Clum A."/>
            <person name="Culley D."/>
            <person name="Crous P.W."/>
            <person name="Fauchery L."/>
            <person name="Girlanda M."/>
            <person name="Hayes R.D."/>
            <person name="Keri Z."/>
            <person name="LaButti K."/>
            <person name="Lipzen A."/>
            <person name="Lombard V."/>
            <person name="Magnuson J."/>
            <person name="Maillard F."/>
            <person name="Murat C."/>
            <person name="Nolan M."/>
            <person name="Ohm R.A."/>
            <person name="Pangilinan J."/>
            <person name="Pereira M.F."/>
            <person name="Perotto S."/>
            <person name="Peter M."/>
            <person name="Pfister S."/>
            <person name="Riley R."/>
            <person name="Sitrit Y."/>
            <person name="Stielow J.B."/>
            <person name="Szollosi G."/>
            <person name="Zifcakova L."/>
            <person name="Stursova M."/>
            <person name="Spatafora J.W."/>
            <person name="Tedersoo L."/>
            <person name="Vaario L.M."/>
            <person name="Yamada A."/>
            <person name="Yan M."/>
            <person name="Wang P."/>
            <person name="Xu J."/>
            <person name="Bruns T."/>
            <person name="Baldrian P."/>
            <person name="Vilgalys R."/>
            <person name="Dunand C."/>
            <person name="Henrissat B."/>
            <person name="Grigoriev I.V."/>
            <person name="Hibbett D."/>
            <person name="Nagy L.G."/>
            <person name="Martin F.M."/>
        </authorList>
    </citation>
    <scope>NUCLEOTIDE SEQUENCE</scope>
    <source>
        <strain evidence="2">UH-Tt-Lm1</strain>
    </source>
</reference>
<proteinExistence type="predicted"/>
<dbReference type="OrthoDB" id="2275718at2759"/>
<feature type="region of interest" description="Disordered" evidence="1">
    <location>
        <begin position="1"/>
        <end position="40"/>
    </location>
</feature>
<evidence type="ECO:0000313" key="3">
    <source>
        <dbReference type="Proteomes" id="UP000736335"/>
    </source>
</evidence>
<comment type="caution">
    <text evidence="2">The sequence shown here is derived from an EMBL/GenBank/DDBJ whole genome shotgun (WGS) entry which is preliminary data.</text>
</comment>
<organism evidence="2 3">
    <name type="scientific">Thelephora terrestris</name>
    <dbReference type="NCBI Taxonomy" id="56493"/>
    <lineage>
        <taxon>Eukaryota</taxon>
        <taxon>Fungi</taxon>
        <taxon>Dikarya</taxon>
        <taxon>Basidiomycota</taxon>
        <taxon>Agaricomycotina</taxon>
        <taxon>Agaricomycetes</taxon>
        <taxon>Thelephorales</taxon>
        <taxon>Thelephoraceae</taxon>
        <taxon>Thelephora</taxon>
    </lineage>
</organism>
<gene>
    <name evidence="2" type="ORF">BJ322DRAFT_1023822</name>
</gene>
<feature type="compositionally biased region" description="Polar residues" evidence="1">
    <location>
        <begin position="21"/>
        <end position="32"/>
    </location>
</feature>
<evidence type="ECO:0000256" key="1">
    <source>
        <dbReference type="SAM" id="MobiDB-lite"/>
    </source>
</evidence>
<evidence type="ECO:0000313" key="2">
    <source>
        <dbReference type="EMBL" id="KAF9780583.1"/>
    </source>
</evidence>
<keyword evidence="3" id="KW-1185">Reference proteome</keyword>
<accession>A0A9P6H6L1</accession>